<feature type="chain" id="PRO_5028962664" evidence="2">
    <location>
        <begin position="25"/>
        <end position="216"/>
    </location>
</feature>
<evidence type="ECO:0000256" key="2">
    <source>
        <dbReference type="SAM" id="SignalP"/>
    </source>
</evidence>
<dbReference type="OrthoDB" id="10414641at2759"/>
<accession>A0A7E5WA42</accession>
<keyword evidence="2" id="KW-0732">Signal</keyword>
<evidence type="ECO:0000313" key="4">
    <source>
        <dbReference type="RefSeq" id="XP_026737515.1"/>
    </source>
</evidence>
<dbReference type="AlphaFoldDB" id="A0A7E5WA42"/>
<dbReference type="Pfam" id="PF06355">
    <property type="entry name" value="Aegerolysin"/>
    <property type="match status" value="1"/>
</dbReference>
<dbReference type="GeneID" id="113500818"/>
<dbReference type="GO" id="GO:0019836">
    <property type="term" value="P:symbiont-mediated hemolysis of host erythrocyte"/>
    <property type="evidence" value="ECO:0007669"/>
    <property type="project" value="InterPro"/>
</dbReference>
<keyword evidence="3" id="KW-1185">Reference proteome</keyword>
<comment type="similarity">
    <text evidence="1">Belongs to the aegerolysin family.</text>
</comment>
<sequence>MKTTSVIRFAALAAVLLASTNVDAYCSASSKRMDWSAVAGMVDCEKILCVINLVTSGEFTMTGVMKCITGFGRFEENRIATFAMFQSELHSVTFDIKNDNNVGGKGKIMNSALSSGQWVRDDQKVYTVNNIVFNQIKSAEFKAVSTDEENSEGVKGSFEIHLDGSGIAEVSFELPYFGPNTIEISPINKRYVCKVTGWQASGSPEASIVCYKIGTN</sequence>
<protein>
    <submittedName>
        <fullName evidence="4">Uncharacterized protein LOC113500818</fullName>
    </submittedName>
</protein>
<dbReference type="RefSeq" id="XP_026737515.1">
    <property type="nucleotide sequence ID" value="XM_026881714.1"/>
</dbReference>
<organism evidence="3 4">
    <name type="scientific">Trichoplusia ni</name>
    <name type="common">Cabbage looper</name>
    <dbReference type="NCBI Taxonomy" id="7111"/>
    <lineage>
        <taxon>Eukaryota</taxon>
        <taxon>Metazoa</taxon>
        <taxon>Ecdysozoa</taxon>
        <taxon>Arthropoda</taxon>
        <taxon>Hexapoda</taxon>
        <taxon>Insecta</taxon>
        <taxon>Pterygota</taxon>
        <taxon>Neoptera</taxon>
        <taxon>Endopterygota</taxon>
        <taxon>Lepidoptera</taxon>
        <taxon>Glossata</taxon>
        <taxon>Ditrysia</taxon>
        <taxon>Noctuoidea</taxon>
        <taxon>Noctuidae</taxon>
        <taxon>Plusiinae</taxon>
        <taxon>Trichoplusia</taxon>
    </lineage>
</organism>
<dbReference type="Proteomes" id="UP000322000">
    <property type="component" value="Chromosome 14"/>
</dbReference>
<evidence type="ECO:0000256" key="1">
    <source>
        <dbReference type="ARBA" id="ARBA00010795"/>
    </source>
</evidence>
<proteinExistence type="inferred from homology"/>
<dbReference type="InterPro" id="IPR009413">
    <property type="entry name" value="Aegerolysin-typ"/>
</dbReference>
<reference evidence="4" key="1">
    <citation type="submission" date="2025-08" db="UniProtKB">
        <authorList>
            <consortium name="RefSeq"/>
        </authorList>
    </citation>
    <scope>IDENTIFICATION</scope>
</reference>
<dbReference type="KEGG" id="tnl:113500818"/>
<gene>
    <name evidence="4" type="primary">LOC113500818</name>
</gene>
<feature type="signal peptide" evidence="2">
    <location>
        <begin position="1"/>
        <end position="24"/>
    </location>
</feature>
<evidence type="ECO:0000313" key="3">
    <source>
        <dbReference type="Proteomes" id="UP000322000"/>
    </source>
</evidence>
<dbReference type="InParanoid" id="A0A7E5WA42"/>
<dbReference type="Gene3D" id="2.60.270.50">
    <property type="match status" value="1"/>
</dbReference>
<name>A0A7E5WA42_TRINI</name>